<dbReference type="GO" id="GO:0046872">
    <property type="term" value="F:metal ion binding"/>
    <property type="evidence" value="ECO:0007669"/>
    <property type="project" value="InterPro"/>
</dbReference>
<gene>
    <name evidence="6" type="ORF">C7V51_03425</name>
</gene>
<evidence type="ECO:0000313" key="7">
    <source>
        <dbReference type="Proteomes" id="UP000283946"/>
    </source>
</evidence>
<name>A0AAD1AE88_9MICO</name>
<reference evidence="6 7" key="1">
    <citation type="submission" date="2018-03" db="EMBL/GenBank/DDBJ databases">
        <title>Bacteriophage NCPPB3778 and a type I-E CRISPR drive the evolution of the US Biological Select Agent, Rathayibacter toxicus.</title>
        <authorList>
            <person name="Davis E.W.II."/>
            <person name="Tabima J.F."/>
            <person name="Weisberg A.J."/>
            <person name="Dantas Lopes L."/>
            <person name="Wiseman M.S."/>
            <person name="Wiseman M.S."/>
            <person name="Pupko T."/>
            <person name="Belcher M.S."/>
            <person name="Sechler A.J."/>
            <person name="Tancos M.A."/>
            <person name="Schroeder B.K."/>
            <person name="Murray T.D."/>
            <person name="Luster D.G."/>
            <person name="Schneider W.L."/>
            <person name="Rogers E."/>
            <person name="Andreote F.D."/>
            <person name="Grunwald N.J."/>
            <person name="Putnam M.L."/>
            <person name="Chang J.H."/>
        </authorList>
    </citation>
    <scope>NUCLEOTIDE SEQUENCE [LARGE SCALE GENOMIC DNA]</scope>
    <source>
        <strain evidence="6 7">NCCPB 2253</strain>
    </source>
</reference>
<dbReference type="PROSITE" id="PS50975">
    <property type="entry name" value="ATP_GRASP"/>
    <property type="match status" value="1"/>
</dbReference>
<dbReference type="Gene3D" id="3.40.50.20">
    <property type="match status" value="1"/>
</dbReference>
<evidence type="ECO:0000259" key="5">
    <source>
        <dbReference type="PROSITE" id="PS50975"/>
    </source>
</evidence>
<keyword evidence="3 4" id="KW-0067">ATP-binding</keyword>
<dbReference type="InterPro" id="IPR052032">
    <property type="entry name" value="ATP-dep_AA_Ligase"/>
</dbReference>
<proteinExistence type="predicted"/>
<evidence type="ECO:0000256" key="3">
    <source>
        <dbReference type="ARBA" id="ARBA00022840"/>
    </source>
</evidence>
<dbReference type="GO" id="GO:0005524">
    <property type="term" value="F:ATP binding"/>
    <property type="evidence" value="ECO:0007669"/>
    <property type="project" value="UniProtKB-UniRule"/>
</dbReference>
<dbReference type="AlphaFoldDB" id="A0AAD1AE88"/>
<dbReference type="KEGG" id="ria:C7V51_03425"/>
<dbReference type="RefSeq" id="WP_104354232.1">
    <property type="nucleotide sequence ID" value="NZ_CP028130.1"/>
</dbReference>
<organism evidence="6 7">
    <name type="scientific">Rathayibacter iranicus</name>
    <dbReference type="NCBI Taxonomy" id="59737"/>
    <lineage>
        <taxon>Bacteria</taxon>
        <taxon>Bacillati</taxon>
        <taxon>Actinomycetota</taxon>
        <taxon>Actinomycetes</taxon>
        <taxon>Micrococcales</taxon>
        <taxon>Microbacteriaceae</taxon>
        <taxon>Rathayibacter</taxon>
    </lineage>
</organism>
<feature type="domain" description="ATP-grasp" evidence="5">
    <location>
        <begin position="114"/>
        <end position="313"/>
    </location>
</feature>
<dbReference type="PANTHER" id="PTHR43585">
    <property type="entry name" value="FUMIPYRROLE BIOSYNTHESIS PROTEIN C"/>
    <property type="match status" value="1"/>
</dbReference>
<dbReference type="Gene3D" id="3.30.470.20">
    <property type="entry name" value="ATP-grasp fold, B domain"/>
    <property type="match status" value="1"/>
</dbReference>
<evidence type="ECO:0000256" key="2">
    <source>
        <dbReference type="ARBA" id="ARBA00022741"/>
    </source>
</evidence>
<sequence length="412" mass="44741">MGERKRIILVGSGAAEAYRRYSLEAIAKEFDIILLEDTPVTWQWPFILANIVTDFALADAIIAVDKLRVTMPIDGVLTWDERRVELVGQLARYLGLPGTSPEVIAVCRDKWQSRMAFAKSGTPSAQSRLTSSLGEAVAAAEVFGFPVVVKPRSLAGSIGVRRVETKDELVEAWDMADKATMASVRENTCGVLVEEFLEGEEYSVECVTFRGNTTPIAVTIKRVGFPPYFEELGHIVFARDLDREWGSRLAAVAVEAIQAVGITDGVSHVELKAGEGGPKIIEINARLGGDLIPHLVKLATGVDLSLAAANCAVGEEPKLDPVSSGAAGVYFFYPPTAGEFTGHSVEEWVGEDWVERCVWLQSYGAQMALPPEMFMARLGFAVVFADDSRGVAQRFETIEEKTVITIGGVRTA</sequence>
<evidence type="ECO:0000256" key="1">
    <source>
        <dbReference type="ARBA" id="ARBA00022598"/>
    </source>
</evidence>
<keyword evidence="2 4" id="KW-0547">Nucleotide-binding</keyword>
<dbReference type="SUPFAM" id="SSF56059">
    <property type="entry name" value="Glutathione synthetase ATP-binding domain-like"/>
    <property type="match status" value="1"/>
</dbReference>
<dbReference type="EMBL" id="CP028130">
    <property type="protein sequence ID" value="AZZ55044.1"/>
    <property type="molecule type" value="Genomic_DNA"/>
</dbReference>
<accession>A0AAD1AE88</accession>
<dbReference type="GO" id="GO:0016874">
    <property type="term" value="F:ligase activity"/>
    <property type="evidence" value="ECO:0007669"/>
    <property type="project" value="UniProtKB-KW"/>
</dbReference>
<dbReference type="Pfam" id="PF13535">
    <property type="entry name" value="ATP-grasp_4"/>
    <property type="match status" value="1"/>
</dbReference>
<evidence type="ECO:0000313" key="6">
    <source>
        <dbReference type="EMBL" id="AZZ55044.1"/>
    </source>
</evidence>
<dbReference type="SMART" id="SM01209">
    <property type="entry name" value="GARS_A"/>
    <property type="match status" value="1"/>
</dbReference>
<keyword evidence="1" id="KW-0436">Ligase</keyword>
<dbReference type="InterPro" id="IPR011761">
    <property type="entry name" value="ATP-grasp"/>
</dbReference>
<dbReference type="PANTHER" id="PTHR43585:SF2">
    <property type="entry name" value="ATP-GRASP ENZYME FSQD"/>
    <property type="match status" value="1"/>
</dbReference>
<evidence type="ECO:0000256" key="4">
    <source>
        <dbReference type="PROSITE-ProRule" id="PRU00409"/>
    </source>
</evidence>
<protein>
    <submittedName>
        <fullName evidence="6">ATP-grasp domain-containing protein</fullName>
    </submittedName>
</protein>
<dbReference type="Proteomes" id="UP000283946">
    <property type="component" value="Chromosome"/>
</dbReference>